<dbReference type="PANTHER" id="PTHR12110:SF21">
    <property type="entry name" value="XYLOSE ISOMERASE-LIKE TIM BARREL DOMAIN-CONTAINING PROTEIN"/>
    <property type="match status" value="1"/>
</dbReference>
<dbReference type="Gene3D" id="3.20.20.150">
    <property type="entry name" value="Divalent-metal-dependent TIM barrel enzymes"/>
    <property type="match status" value="1"/>
</dbReference>
<accession>A0A372MKD7</accession>
<dbReference type="Proteomes" id="UP000264002">
    <property type="component" value="Unassembled WGS sequence"/>
</dbReference>
<protein>
    <submittedName>
        <fullName evidence="2">Sugar phosphate isomerase/epimerase</fullName>
    </submittedName>
</protein>
<dbReference type="InterPro" id="IPR036237">
    <property type="entry name" value="Xyl_isomerase-like_sf"/>
</dbReference>
<keyword evidence="3" id="KW-1185">Reference proteome</keyword>
<dbReference type="SUPFAM" id="SSF51658">
    <property type="entry name" value="Xylose isomerase-like"/>
    <property type="match status" value="1"/>
</dbReference>
<proteinExistence type="predicted"/>
<evidence type="ECO:0000313" key="3">
    <source>
        <dbReference type="Proteomes" id="UP000264002"/>
    </source>
</evidence>
<evidence type="ECO:0000259" key="1">
    <source>
        <dbReference type="Pfam" id="PF01261"/>
    </source>
</evidence>
<feature type="domain" description="Xylose isomerase-like TIM barrel" evidence="1">
    <location>
        <begin position="21"/>
        <end position="275"/>
    </location>
</feature>
<dbReference type="InterPro" id="IPR013022">
    <property type="entry name" value="Xyl_isomerase-like_TIM-brl"/>
</dbReference>
<dbReference type="GO" id="GO:0016853">
    <property type="term" value="F:isomerase activity"/>
    <property type="evidence" value="ECO:0007669"/>
    <property type="project" value="UniProtKB-KW"/>
</dbReference>
<evidence type="ECO:0000313" key="2">
    <source>
        <dbReference type="EMBL" id="RFU96239.1"/>
    </source>
</evidence>
<comment type="caution">
    <text evidence="2">The sequence shown here is derived from an EMBL/GenBank/DDBJ whole genome shotgun (WGS) entry which is preliminary data.</text>
</comment>
<gene>
    <name evidence="2" type="ORF">DYP60_01345</name>
</gene>
<dbReference type="EMBL" id="QUWK01000001">
    <property type="protein sequence ID" value="RFU96239.1"/>
    <property type="molecule type" value="Genomic_DNA"/>
</dbReference>
<dbReference type="RefSeq" id="WP_117329059.1">
    <property type="nucleotide sequence ID" value="NZ_QUWK01000001.1"/>
</dbReference>
<organism evidence="2 3">
    <name type="scientific">Sphaerochaeta halotolerans</name>
    <dbReference type="NCBI Taxonomy" id="2293840"/>
    <lineage>
        <taxon>Bacteria</taxon>
        <taxon>Pseudomonadati</taxon>
        <taxon>Spirochaetota</taxon>
        <taxon>Spirochaetia</taxon>
        <taxon>Spirochaetales</taxon>
        <taxon>Sphaerochaetaceae</taxon>
        <taxon>Sphaerochaeta</taxon>
    </lineage>
</organism>
<reference evidence="2 3" key="2">
    <citation type="submission" date="2018-09" db="EMBL/GenBank/DDBJ databases">
        <title>Genome of Sphaerochaeta halotolerans strain 4-11.</title>
        <authorList>
            <person name="Nazina T.N."/>
            <person name="Sokolova D.S."/>
        </authorList>
    </citation>
    <scope>NUCLEOTIDE SEQUENCE [LARGE SCALE GENOMIC DNA]</scope>
    <source>
        <strain evidence="2 3">4-11</strain>
    </source>
</reference>
<sequence>MRNIQLGALLYASEVNNEHLETLKEMGFETISICFWETLGETDFASLARCVGEAGLPVTALSLWGNPLANEEVRQGLTTLIDQAYRFGNPFVTGFAGRVPAGSVDASLPKFKEVFSELLEQIYRHNCRGLLLENCRMGDLWKRGAWNIAINDAAWSLIFNTLDDPLLGLEWEPCHQVEALVEPLAQLTRWKAKVLHVHGKDAHVDATLLSEIGLYAPNKAIKPTLPGFGDTDWRSLMQILHEGGYQGSIDIEAGGPSFFANFEETVASLAYLKECRRSL</sequence>
<name>A0A372MKD7_9SPIR</name>
<reference evidence="3" key="1">
    <citation type="submission" date="2018-08" db="EMBL/GenBank/DDBJ databases">
        <authorList>
            <person name="Grouzdev D.S."/>
            <person name="Krutkina M.S."/>
        </authorList>
    </citation>
    <scope>NUCLEOTIDE SEQUENCE [LARGE SCALE GENOMIC DNA]</scope>
    <source>
        <strain evidence="3">4-11</strain>
    </source>
</reference>
<dbReference type="InterPro" id="IPR050312">
    <property type="entry name" value="IolE/XylAMocC-like"/>
</dbReference>
<dbReference type="PANTHER" id="PTHR12110">
    <property type="entry name" value="HYDROXYPYRUVATE ISOMERASE"/>
    <property type="match status" value="1"/>
</dbReference>
<keyword evidence="2" id="KW-0413">Isomerase</keyword>
<dbReference type="Pfam" id="PF01261">
    <property type="entry name" value="AP_endonuc_2"/>
    <property type="match status" value="1"/>
</dbReference>
<dbReference type="AlphaFoldDB" id="A0A372MKD7"/>